<dbReference type="RefSeq" id="WP_006599583.1">
    <property type="nucleotide sequence ID" value="NZ_GL622359.1"/>
</dbReference>
<dbReference type="PROSITE" id="PS51154">
    <property type="entry name" value="MACRO"/>
    <property type="match status" value="1"/>
</dbReference>
<dbReference type="STRING" id="887929.HMP0721_2161"/>
<dbReference type="Pfam" id="PF01661">
    <property type="entry name" value="Macro"/>
    <property type="match status" value="1"/>
</dbReference>
<dbReference type="PANTHER" id="PTHR11106">
    <property type="entry name" value="GANGLIOSIDE INDUCED DIFFERENTIATION ASSOCIATED PROTEIN 2-RELATED"/>
    <property type="match status" value="1"/>
</dbReference>
<dbReference type="SUPFAM" id="SSF52949">
    <property type="entry name" value="Macro domain-like"/>
    <property type="match status" value="1"/>
</dbReference>
<protein>
    <submittedName>
        <fullName evidence="2">Macro domain protein</fullName>
    </submittedName>
</protein>
<evidence type="ECO:0000313" key="3">
    <source>
        <dbReference type="Proteomes" id="UP000004754"/>
    </source>
</evidence>
<dbReference type="Proteomes" id="UP000004754">
    <property type="component" value="Unassembled WGS sequence"/>
</dbReference>
<dbReference type="SMART" id="SM00506">
    <property type="entry name" value="A1pp"/>
    <property type="match status" value="1"/>
</dbReference>
<organism evidence="2 3">
    <name type="scientific">Pseudoramibacter alactolyticus ATCC 23263</name>
    <dbReference type="NCBI Taxonomy" id="887929"/>
    <lineage>
        <taxon>Bacteria</taxon>
        <taxon>Bacillati</taxon>
        <taxon>Bacillota</taxon>
        <taxon>Clostridia</taxon>
        <taxon>Eubacteriales</taxon>
        <taxon>Eubacteriaceae</taxon>
        <taxon>Pseudoramibacter</taxon>
    </lineage>
</organism>
<gene>
    <name evidence="2" type="ORF">HMP0721_2161</name>
</gene>
<proteinExistence type="predicted"/>
<accession>E6MJH6</accession>
<feature type="domain" description="Macro" evidence="1">
    <location>
        <begin position="70"/>
        <end position="257"/>
    </location>
</feature>
<keyword evidence="3" id="KW-1185">Reference proteome</keyword>
<name>E6MJH6_9FIRM</name>
<evidence type="ECO:0000313" key="2">
    <source>
        <dbReference type="EMBL" id="EFV00712.1"/>
    </source>
</evidence>
<dbReference type="OrthoDB" id="6194521at2"/>
<dbReference type="NCBIfam" id="NF003163">
    <property type="entry name" value="PRK04143.1"/>
    <property type="match status" value="1"/>
</dbReference>
<dbReference type="CDD" id="cd02908">
    <property type="entry name" value="Macro_OAADPr_deacetylase"/>
    <property type="match status" value="1"/>
</dbReference>
<dbReference type="PANTHER" id="PTHR11106:SF27">
    <property type="entry name" value="MACRO DOMAIN-CONTAINING PROTEIN"/>
    <property type="match status" value="1"/>
</dbReference>
<comment type="caution">
    <text evidence="2">The sequence shown here is derived from an EMBL/GenBank/DDBJ whole genome shotgun (WGS) entry which is preliminary data.</text>
</comment>
<dbReference type="InterPro" id="IPR043472">
    <property type="entry name" value="Macro_dom-like"/>
</dbReference>
<evidence type="ECO:0000259" key="1">
    <source>
        <dbReference type="PROSITE" id="PS51154"/>
    </source>
</evidence>
<reference evidence="2 3" key="1">
    <citation type="submission" date="2010-12" db="EMBL/GenBank/DDBJ databases">
        <authorList>
            <person name="Muzny D."/>
            <person name="Qin X."/>
            <person name="Deng J."/>
            <person name="Jiang H."/>
            <person name="Liu Y."/>
            <person name="Qu J."/>
            <person name="Song X.-Z."/>
            <person name="Zhang L."/>
            <person name="Thornton R."/>
            <person name="Coyle M."/>
            <person name="Francisco L."/>
            <person name="Jackson L."/>
            <person name="Javaid M."/>
            <person name="Korchina V."/>
            <person name="Kovar C."/>
            <person name="Mata R."/>
            <person name="Mathew T."/>
            <person name="Ngo R."/>
            <person name="Nguyen L."/>
            <person name="Nguyen N."/>
            <person name="Okwuonu G."/>
            <person name="Ongeri F."/>
            <person name="Pham C."/>
            <person name="Simmons D."/>
            <person name="Wilczek-Boney K."/>
            <person name="Hale W."/>
            <person name="Jakkamsetti A."/>
            <person name="Pham P."/>
            <person name="Ruth R."/>
            <person name="San Lucas F."/>
            <person name="Warren J."/>
            <person name="Zhang J."/>
            <person name="Zhao Z."/>
            <person name="Zhou C."/>
            <person name="Zhu D."/>
            <person name="Lee S."/>
            <person name="Bess C."/>
            <person name="Blankenburg K."/>
            <person name="Forbes L."/>
            <person name="Fu Q."/>
            <person name="Gubbala S."/>
            <person name="Hirani K."/>
            <person name="Jayaseelan J.C."/>
            <person name="Lara F."/>
            <person name="Munidasa M."/>
            <person name="Palculict T."/>
            <person name="Patil S."/>
            <person name="Pu L.-L."/>
            <person name="Saada N."/>
            <person name="Tang L."/>
            <person name="Weissenberger G."/>
            <person name="Zhu Y."/>
            <person name="Hemphill L."/>
            <person name="Shang Y."/>
            <person name="Youmans B."/>
            <person name="Ayvaz T."/>
            <person name="Ross M."/>
            <person name="Santibanez J."/>
            <person name="Aqrawi P."/>
            <person name="Gross S."/>
            <person name="Joshi V."/>
            <person name="Fowler G."/>
            <person name="Nazareth L."/>
            <person name="Reid J."/>
            <person name="Worley K."/>
            <person name="Petrosino J."/>
            <person name="Highlander S."/>
            <person name="Gibbs R."/>
        </authorList>
    </citation>
    <scope>NUCLEOTIDE SEQUENCE [LARGE SCALE GENOMIC DNA]</scope>
    <source>
        <strain evidence="2 3">ATCC 23263</strain>
    </source>
</reference>
<dbReference type="Gene3D" id="3.40.220.10">
    <property type="entry name" value="Leucine Aminopeptidase, subunit E, domain 1"/>
    <property type="match status" value="1"/>
</dbReference>
<dbReference type="AlphaFoldDB" id="E6MJH6"/>
<dbReference type="InterPro" id="IPR002589">
    <property type="entry name" value="Macro_dom"/>
</dbReference>
<dbReference type="EMBL" id="AEQN01000028">
    <property type="protein sequence ID" value="EFV00712.1"/>
    <property type="molecule type" value="Genomic_DNA"/>
</dbReference>
<sequence>MTQEERRTYLIRRLLSENIEYKGCEVSQEEAGQRQLLRGLMNVRMPADADDEFVRVQDEYLQKEQKAKGVVDVNTLKEVEPGICLWKGDITRLNVEAIVNAANSGMTGCYRPNHNCIDNCIHTFSGIQLRKECSDIMVAQGFEEPTGQAKITPGYNLPAKYVIHTVGPIVSGRLTKTHEAQLASCYNSCLKTAAENDLSSIAFCCISTGVFMFPNYRAAEIAVQTVREFLKKSTSVKKVIFNVFKEYDLEIYRELLG</sequence>
<dbReference type="HOGENOM" id="CLU_046550_2_1_9"/>
<dbReference type="eggNOG" id="COG2110">
    <property type="taxonomic scope" value="Bacteria"/>
</dbReference>